<dbReference type="Proteomes" id="UP000520767">
    <property type="component" value="Unassembled WGS sequence"/>
</dbReference>
<dbReference type="GO" id="GO:0071949">
    <property type="term" value="F:FAD binding"/>
    <property type="evidence" value="ECO:0007669"/>
    <property type="project" value="InterPro"/>
</dbReference>
<organism evidence="3 4">
    <name type="scientific">Actinophytocola algeriensis</name>
    <dbReference type="NCBI Taxonomy" id="1768010"/>
    <lineage>
        <taxon>Bacteria</taxon>
        <taxon>Bacillati</taxon>
        <taxon>Actinomycetota</taxon>
        <taxon>Actinomycetes</taxon>
        <taxon>Pseudonocardiales</taxon>
        <taxon>Pseudonocardiaceae</taxon>
    </lineage>
</organism>
<feature type="domain" description="FAD-binding" evidence="2">
    <location>
        <begin position="2"/>
        <end position="103"/>
    </location>
</feature>
<dbReference type="InterPro" id="IPR002938">
    <property type="entry name" value="FAD-bd"/>
</dbReference>
<feature type="region of interest" description="Disordered" evidence="1">
    <location>
        <begin position="199"/>
        <end position="222"/>
    </location>
</feature>
<evidence type="ECO:0000259" key="2">
    <source>
        <dbReference type="Pfam" id="PF01494"/>
    </source>
</evidence>
<evidence type="ECO:0000256" key="1">
    <source>
        <dbReference type="SAM" id="MobiDB-lite"/>
    </source>
</evidence>
<accession>A0A7W7QC44</accession>
<dbReference type="Gene3D" id="3.30.9.10">
    <property type="entry name" value="D-Amino Acid Oxidase, subunit A, domain 2"/>
    <property type="match status" value="1"/>
</dbReference>
<comment type="caution">
    <text evidence="3">The sequence shown here is derived from an EMBL/GenBank/DDBJ whole genome shotgun (WGS) entry which is preliminary data.</text>
</comment>
<evidence type="ECO:0000313" key="4">
    <source>
        <dbReference type="Proteomes" id="UP000520767"/>
    </source>
</evidence>
<dbReference type="SUPFAM" id="SSF51905">
    <property type="entry name" value="FAD/NAD(P)-binding domain"/>
    <property type="match status" value="1"/>
</dbReference>
<evidence type="ECO:0000313" key="3">
    <source>
        <dbReference type="EMBL" id="MBB4910421.1"/>
    </source>
</evidence>
<gene>
    <name evidence="3" type="ORF">FHR82_006679</name>
</gene>
<reference evidence="3 4" key="1">
    <citation type="submission" date="2020-08" db="EMBL/GenBank/DDBJ databases">
        <title>Genomic Encyclopedia of Type Strains, Phase III (KMG-III): the genomes of soil and plant-associated and newly described type strains.</title>
        <authorList>
            <person name="Whitman W."/>
        </authorList>
    </citation>
    <scope>NUCLEOTIDE SEQUENCE [LARGE SCALE GENOMIC DNA]</scope>
    <source>
        <strain evidence="3 4">CECT 8960</strain>
    </source>
</reference>
<protein>
    <recommendedName>
        <fullName evidence="2">FAD-binding domain-containing protein</fullName>
    </recommendedName>
</protein>
<dbReference type="EMBL" id="JACHJQ010000007">
    <property type="protein sequence ID" value="MBB4910421.1"/>
    <property type="molecule type" value="Genomic_DNA"/>
</dbReference>
<keyword evidence="4" id="KW-1185">Reference proteome</keyword>
<dbReference type="InterPro" id="IPR036188">
    <property type="entry name" value="FAD/NAD-bd_sf"/>
</dbReference>
<feature type="compositionally biased region" description="Low complexity" evidence="1">
    <location>
        <begin position="208"/>
        <end position="222"/>
    </location>
</feature>
<dbReference type="AlphaFoldDB" id="A0A7W7QC44"/>
<dbReference type="Pfam" id="PF01494">
    <property type="entry name" value="FAD_binding_3"/>
    <property type="match status" value="1"/>
</dbReference>
<proteinExistence type="predicted"/>
<sequence>MTSIQETTDTVVATLSDGELRARHVIAADGARSGIRNALGIGRNRRGAIGEPSVYFHADLADVVRGREFNLCLLDAGGLASVDGRTRWVLMVTGGDTDRDWPAVVRTALGVPAPDVEILSVLPWQAEMLVADGRSTLDLAGPGWAVLSDVDFLAAASGHCRGRTTSWRGAAPAIPNRCGKHCWVGGYPWWQPCQDSRPCHPQPPNNVSPSRQGSSSSTSRTG</sequence>
<name>A0A7W7QC44_9PSEU</name>